<evidence type="ECO:0000313" key="2">
    <source>
        <dbReference type="EMBL" id="CAD8107232.1"/>
    </source>
</evidence>
<protein>
    <recommendedName>
        <fullName evidence="1">UBA domain-containing protein</fullName>
    </recommendedName>
</protein>
<evidence type="ECO:0000313" key="3">
    <source>
        <dbReference type="Proteomes" id="UP000688137"/>
    </source>
</evidence>
<comment type="caution">
    <text evidence="2">The sequence shown here is derived from an EMBL/GenBank/DDBJ whole genome shotgun (WGS) entry which is preliminary data.</text>
</comment>
<accession>A0A8S1PVY0</accession>
<reference evidence="2" key="1">
    <citation type="submission" date="2021-01" db="EMBL/GenBank/DDBJ databases">
        <authorList>
            <consortium name="Genoscope - CEA"/>
            <person name="William W."/>
        </authorList>
    </citation>
    <scope>NUCLEOTIDE SEQUENCE</scope>
</reference>
<sequence length="264" mass="30796">MDSRQSKVIEKIEKAGLLEKHNQLITLGYTNPWFNFKLLKEYNGNLDSVIVAQNENKKRKDKQNAKALKILETMGWLNKHQELVEKGFVQPKKNLKALLGTEGDLTKSIDQLCKKKPFQTDQPIEQIIEQHGFKVQYDKLKEMGYDNQKRIVRLLFKFNGNLESIVDKLLNGKIGKNKHCKKIEGKCQKDKTSQEFLEFKQKKKEFKKKLEQLEQNGIHRHKAVKLLAILNGDTDAVIKWFNQIKPQAKTEEQTLQEKQILAQE</sequence>
<organism evidence="2 3">
    <name type="scientific">Paramecium primaurelia</name>
    <dbReference type="NCBI Taxonomy" id="5886"/>
    <lineage>
        <taxon>Eukaryota</taxon>
        <taxon>Sar</taxon>
        <taxon>Alveolata</taxon>
        <taxon>Ciliophora</taxon>
        <taxon>Intramacronucleata</taxon>
        <taxon>Oligohymenophorea</taxon>
        <taxon>Peniculida</taxon>
        <taxon>Parameciidae</taxon>
        <taxon>Paramecium</taxon>
    </lineage>
</organism>
<evidence type="ECO:0000259" key="1">
    <source>
        <dbReference type="PROSITE" id="PS50030"/>
    </source>
</evidence>
<dbReference type="AlphaFoldDB" id="A0A8S1PVY0"/>
<dbReference type="InterPro" id="IPR015940">
    <property type="entry name" value="UBA"/>
</dbReference>
<dbReference type="PROSITE" id="PS50030">
    <property type="entry name" value="UBA"/>
    <property type="match status" value="1"/>
</dbReference>
<name>A0A8S1PVY0_PARPR</name>
<gene>
    <name evidence="2" type="ORF">PPRIM_AZ9-3.1.T1330065</name>
</gene>
<dbReference type="Proteomes" id="UP000688137">
    <property type="component" value="Unassembled WGS sequence"/>
</dbReference>
<keyword evidence="3" id="KW-1185">Reference proteome</keyword>
<feature type="domain" description="UBA" evidence="1">
    <location>
        <begin position="126"/>
        <end position="172"/>
    </location>
</feature>
<dbReference type="EMBL" id="CAJJDM010000136">
    <property type="protein sequence ID" value="CAD8107232.1"/>
    <property type="molecule type" value="Genomic_DNA"/>
</dbReference>
<dbReference type="OMA" id="HCKKREG"/>
<proteinExistence type="predicted"/>